<dbReference type="EMBL" id="JAKKUT010000001">
    <property type="protein sequence ID" value="MDG2989647.1"/>
    <property type="molecule type" value="Genomic_DNA"/>
</dbReference>
<reference evidence="1" key="1">
    <citation type="journal article" date="2022" name="Genome Biol. Evol.">
        <title>A New Gene Family Diagnostic for Intracellular Biomineralization of Amorphous Ca Carbonates by Cyanobacteria.</title>
        <authorList>
            <person name="Benzerara K."/>
            <person name="Duprat E."/>
            <person name="Bitard-Feildel T."/>
            <person name="Caumes G."/>
            <person name="Cassier-Chauvat C."/>
            <person name="Chauvat F."/>
            <person name="Dezi M."/>
            <person name="Diop S.I."/>
            <person name="Gaschignard G."/>
            <person name="Gorgen S."/>
            <person name="Gugger M."/>
            <person name="Lopez-Garcia P."/>
            <person name="Millet M."/>
            <person name="Skouri-Panet F."/>
            <person name="Moreira D."/>
            <person name="Callebaut I."/>
        </authorList>
    </citation>
    <scope>NUCLEOTIDE SEQUENCE</scope>
    <source>
        <strain evidence="1">G9</strain>
    </source>
</reference>
<dbReference type="Proteomes" id="UP001154265">
    <property type="component" value="Unassembled WGS sequence"/>
</dbReference>
<organism evidence="1 2">
    <name type="scientific">Candidatus Synechococcus calcipolaris G9</name>
    <dbReference type="NCBI Taxonomy" id="1497997"/>
    <lineage>
        <taxon>Bacteria</taxon>
        <taxon>Bacillati</taxon>
        <taxon>Cyanobacteriota</taxon>
        <taxon>Cyanophyceae</taxon>
        <taxon>Synechococcales</taxon>
        <taxon>Synechococcaceae</taxon>
        <taxon>Synechococcus</taxon>
    </lineage>
</organism>
<keyword evidence="1" id="KW-0378">Hydrolase</keyword>
<reference evidence="1" key="2">
    <citation type="submission" date="2022-01" db="EMBL/GenBank/DDBJ databases">
        <authorList>
            <person name="Zivanovic Y."/>
            <person name="Moreira D."/>
            <person name="Lopez-Garcia P."/>
        </authorList>
    </citation>
    <scope>NUCLEOTIDE SEQUENCE</scope>
    <source>
        <strain evidence="1">G9</strain>
    </source>
</reference>
<gene>
    <name evidence="1" type="ORF">L3556_01670</name>
</gene>
<protein>
    <submittedName>
        <fullName evidence="1">HAD family hydrolase</fullName>
    </submittedName>
</protein>
<proteinExistence type="predicted"/>
<sequence length="27" mass="3334">MRDRSDIYFADGHYSWGILEALRHYNF</sequence>
<comment type="caution">
    <text evidence="1">The sequence shown here is derived from an EMBL/GenBank/DDBJ whole genome shotgun (WGS) entry which is preliminary data.</text>
</comment>
<dbReference type="GO" id="GO:0016787">
    <property type="term" value="F:hydrolase activity"/>
    <property type="evidence" value="ECO:0007669"/>
    <property type="project" value="UniProtKB-KW"/>
</dbReference>
<evidence type="ECO:0000313" key="1">
    <source>
        <dbReference type="EMBL" id="MDG2989647.1"/>
    </source>
</evidence>
<keyword evidence="2" id="KW-1185">Reference proteome</keyword>
<accession>A0ABT6EW97</accession>
<evidence type="ECO:0000313" key="2">
    <source>
        <dbReference type="Proteomes" id="UP001154265"/>
    </source>
</evidence>
<name>A0ABT6EW97_9SYNE</name>